<keyword evidence="2" id="KW-1185">Reference proteome</keyword>
<organism evidence="1 2">
    <name type="scientific">Streptomyces swartbergensis</name>
    <dbReference type="NCBI Taxonomy" id="487165"/>
    <lineage>
        <taxon>Bacteria</taxon>
        <taxon>Bacillati</taxon>
        <taxon>Actinomycetota</taxon>
        <taxon>Actinomycetes</taxon>
        <taxon>Kitasatosporales</taxon>
        <taxon>Streptomycetaceae</taxon>
        <taxon>Streptomyces</taxon>
    </lineage>
</organism>
<proteinExistence type="predicted"/>
<sequence length="91" mass="9705">GPRFRPDRTSWPDVRTHAFADRPAVPHTADEHLAAGDAAAALARYAGQLAADPAEPHALAGWIVARAVLDPGRATRRMLARPELLQPLPSG</sequence>
<protein>
    <submittedName>
        <fullName evidence="1">Uncharacterized protein</fullName>
    </submittedName>
</protein>
<dbReference type="EMBL" id="NGFN01000326">
    <property type="protein sequence ID" value="OUC94635.1"/>
    <property type="molecule type" value="Genomic_DNA"/>
</dbReference>
<name>A0A243RIL8_9ACTN</name>
<evidence type="ECO:0000313" key="1">
    <source>
        <dbReference type="EMBL" id="OUC94635.1"/>
    </source>
</evidence>
<comment type="caution">
    <text evidence="1">The sequence shown here is derived from an EMBL/GenBank/DDBJ whole genome shotgun (WGS) entry which is preliminary data.</text>
</comment>
<accession>A0A243RIL8</accession>
<feature type="non-terminal residue" evidence="1">
    <location>
        <position position="1"/>
    </location>
</feature>
<gene>
    <name evidence="1" type="ORF">CA983_34775</name>
</gene>
<reference evidence="1 2" key="1">
    <citation type="submission" date="2017-05" db="EMBL/GenBank/DDBJ databases">
        <title>Biotechnological potential of actinobacteria isolated from South African environments.</title>
        <authorList>
            <person name="Le Roes-Hill M."/>
            <person name="Prins A."/>
            <person name="Durrell K.A."/>
        </authorList>
    </citation>
    <scope>NUCLEOTIDE SEQUENCE [LARGE SCALE GENOMIC DNA]</scope>
    <source>
        <strain evidence="1 2">HMC13</strain>
    </source>
</reference>
<dbReference type="AlphaFoldDB" id="A0A243RIL8"/>
<dbReference type="Proteomes" id="UP000195105">
    <property type="component" value="Unassembled WGS sequence"/>
</dbReference>
<evidence type="ECO:0000313" key="2">
    <source>
        <dbReference type="Proteomes" id="UP000195105"/>
    </source>
</evidence>